<protein>
    <submittedName>
        <fullName evidence="5">Hit-like protein involved in cell-cycle regulation</fullName>
        <ecNumber evidence="5">3.6.1.1</ecNumber>
    </submittedName>
</protein>
<feature type="active site" description="Tele-AMP-histidine intermediate" evidence="1">
    <location>
        <position position="108"/>
    </location>
</feature>
<dbReference type="AlphaFoldDB" id="D4Z6B6"/>
<dbReference type="Proteomes" id="UP000007753">
    <property type="component" value="Chromosome 1"/>
</dbReference>
<dbReference type="PANTHER" id="PTHR46648:SF1">
    <property type="entry name" value="ADENOSINE 5'-MONOPHOSPHORAMIDASE HNT1"/>
    <property type="match status" value="1"/>
</dbReference>
<dbReference type="PANTHER" id="PTHR46648">
    <property type="entry name" value="HIT FAMILY PROTEIN 1"/>
    <property type="match status" value="1"/>
</dbReference>
<dbReference type="KEGG" id="sjp:SJA_C1-33140"/>
<dbReference type="SUPFAM" id="SSF54197">
    <property type="entry name" value="HIT-like"/>
    <property type="match status" value="1"/>
</dbReference>
<gene>
    <name evidence="5" type="primary">hit</name>
    <name evidence="5" type="ordered locus">SJA_C1-33140</name>
</gene>
<dbReference type="InterPro" id="IPR001310">
    <property type="entry name" value="Histidine_triad_HIT"/>
</dbReference>
<dbReference type="STRING" id="452662.SJA_C1-33140"/>
<dbReference type="InterPro" id="IPR011146">
    <property type="entry name" value="HIT-like"/>
</dbReference>
<keyword evidence="6" id="KW-1185">Reference proteome</keyword>
<dbReference type="GO" id="GO:0004427">
    <property type="term" value="F:inorganic diphosphate phosphatase activity"/>
    <property type="evidence" value="ECO:0007669"/>
    <property type="project" value="UniProtKB-EC"/>
</dbReference>
<dbReference type="Pfam" id="PF01230">
    <property type="entry name" value="HIT"/>
    <property type="match status" value="1"/>
</dbReference>
<proteinExistence type="predicted"/>
<organism evidence="5 6">
    <name type="scientific">Sphingobium indicum (strain DSM 16413 / CCM 7287 / MTCC 6362 / UT26 / NBRC 101211 / UT26S)</name>
    <name type="common">Sphingobium japonicum</name>
    <dbReference type="NCBI Taxonomy" id="452662"/>
    <lineage>
        <taxon>Bacteria</taxon>
        <taxon>Pseudomonadati</taxon>
        <taxon>Pseudomonadota</taxon>
        <taxon>Alphaproteobacteria</taxon>
        <taxon>Sphingomonadales</taxon>
        <taxon>Sphingomonadaceae</taxon>
        <taxon>Sphingobium</taxon>
    </lineage>
</organism>
<dbReference type="eggNOG" id="COG0537">
    <property type="taxonomic scope" value="Bacteria"/>
</dbReference>
<sequence>MMSLEGTYDEGNVFALILAGKIPSTKLYEDEHTYAFLDIQPQSRGHSLVISKWSKARNILEVEDEALAQVMATVKKVANATRRALDPDGIHVAQFNGAPAGQTVFHLHFHIVPRWEGQPRGFVAHAQGDFADPEELRKLAEEICAQF</sequence>
<evidence type="ECO:0000256" key="2">
    <source>
        <dbReference type="PIRSR" id="PIRSR601310-3"/>
    </source>
</evidence>
<dbReference type="InterPro" id="IPR036265">
    <property type="entry name" value="HIT-like_sf"/>
</dbReference>
<dbReference type="EC" id="3.6.1.1" evidence="5"/>
<evidence type="ECO:0000313" key="6">
    <source>
        <dbReference type="Proteomes" id="UP000007753"/>
    </source>
</evidence>
<dbReference type="PRINTS" id="PR00332">
    <property type="entry name" value="HISTRIAD"/>
</dbReference>
<feature type="domain" description="HIT" evidence="4">
    <location>
        <begin position="13"/>
        <end position="121"/>
    </location>
</feature>
<dbReference type="HOGENOM" id="CLU_056776_3_3_5"/>
<dbReference type="PROSITE" id="PS51084">
    <property type="entry name" value="HIT_2"/>
    <property type="match status" value="1"/>
</dbReference>
<name>D4Z6B6_SPHIU</name>
<keyword evidence="5" id="KW-0378">Hydrolase</keyword>
<accession>D4Z6B6</accession>
<dbReference type="Gene3D" id="3.30.428.10">
    <property type="entry name" value="HIT-like"/>
    <property type="match status" value="1"/>
</dbReference>
<dbReference type="CDD" id="cd01277">
    <property type="entry name" value="HINT_subgroup"/>
    <property type="match status" value="1"/>
</dbReference>
<evidence type="ECO:0000313" key="5">
    <source>
        <dbReference type="EMBL" id="BAI98148.1"/>
    </source>
</evidence>
<dbReference type="GO" id="GO:0009117">
    <property type="term" value="P:nucleotide metabolic process"/>
    <property type="evidence" value="ECO:0007669"/>
    <property type="project" value="TreeGrafter"/>
</dbReference>
<evidence type="ECO:0000256" key="3">
    <source>
        <dbReference type="PROSITE-ProRule" id="PRU00464"/>
    </source>
</evidence>
<evidence type="ECO:0000259" key="4">
    <source>
        <dbReference type="PROSITE" id="PS51084"/>
    </source>
</evidence>
<dbReference type="EMBL" id="AP010803">
    <property type="protein sequence ID" value="BAI98148.1"/>
    <property type="molecule type" value="Genomic_DNA"/>
</dbReference>
<evidence type="ECO:0000256" key="1">
    <source>
        <dbReference type="PIRSR" id="PIRSR601310-1"/>
    </source>
</evidence>
<reference evidence="5 6" key="1">
    <citation type="journal article" date="2010" name="J. Bacteriol.">
        <title>Complete genome sequence of the representative gamma-hexachlorocyclohexane-degrading bacterium Sphingobium japonicum UT26.</title>
        <authorList>
            <person name="Nagata Y."/>
            <person name="Ohtsubo Y."/>
            <person name="Endo R."/>
            <person name="Ichikawa N."/>
            <person name="Ankai A."/>
            <person name="Oguchi A."/>
            <person name="Fukui S."/>
            <person name="Fujita N."/>
            <person name="Tsuda M."/>
        </authorList>
    </citation>
    <scope>NUCLEOTIDE SEQUENCE [LARGE SCALE GENOMIC DNA]</scope>
    <source>
        <strain evidence="6">DSM 16413 / CCM 7287 / MTCC 6362 / UT26 / NBRC 101211 / UT26S</strain>
    </source>
</reference>
<dbReference type="InterPro" id="IPR039384">
    <property type="entry name" value="HINT"/>
</dbReference>
<feature type="short sequence motif" description="Histidine triad motif" evidence="2 3">
    <location>
        <begin position="106"/>
        <end position="110"/>
    </location>
</feature>